<gene>
    <name evidence="2" type="ORF">NSO95_00680</name>
</gene>
<dbReference type="InterPro" id="IPR002347">
    <property type="entry name" value="SDR_fam"/>
</dbReference>
<dbReference type="Pfam" id="PF13561">
    <property type="entry name" value="adh_short_C2"/>
    <property type="match status" value="1"/>
</dbReference>
<protein>
    <submittedName>
        <fullName evidence="2">SDR family oxidoreductase</fullName>
    </submittedName>
</protein>
<organism evidence="2 3">
    <name type="scientific">Parerythrobacter lacustris</name>
    <dbReference type="NCBI Taxonomy" id="2969984"/>
    <lineage>
        <taxon>Bacteria</taxon>
        <taxon>Pseudomonadati</taxon>
        <taxon>Pseudomonadota</taxon>
        <taxon>Alphaproteobacteria</taxon>
        <taxon>Sphingomonadales</taxon>
        <taxon>Erythrobacteraceae</taxon>
        <taxon>Parerythrobacter</taxon>
    </lineage>
</organism>
<name>A0ABT1XLA7_9SPHN</name>
<evidence type="ECO:0000313" key="2">
    <source>
        <dbReference type="EMBL" id="MCR2832445.1"/>
    </source>
</evidence>
<dbReference type="PRINTS" id="PR00081">
    <property type="entry name" value="GDHRDH"/>
</dbReference>
<dbReference type="InterPro" id="IPR020904">
    <property type="entry name" value="Sc_DH/Rdtase_CS"/>
</dbReference>
<dbReference type="RefSeq" id="WP_257594210.1">
    <property type="nucleotide sequence ID" value="NZ_JANKHH010000001.1"/>
</dbReference>
<accession>A0ABT1XLA7</accession>
<dbReference type="Proteomes" id="UP001206067">
    <property type="component" value="Unassembled WGS sequence"/>
</dbReference>
<reference evidence="2 3" key="1">
    <citation type="submission" date="2022-08" db="EMBL/GenBank/DDBJ databases">
        <title>Polyphasic taxonomy analysis of Qipengyuania sp.RS5-5.</title>
        <authorList>
            <person name="Xamxidin M."/>
            <person name="Wu M."/>
        </authorList>
    </citation>
    <scope>NUCLEOTIDE SEQUENCE [LARGE SCALE GENOMIC DNA]</scope>
    <source>
        <strain evidence="2 3">RS5-5</strain>
    </source>
</reference>
<dbReference type="CDD" id="cd05233">
    <property type="entry name" value="SDR_c"/>
    <property type="match status" value="1"/>
</dbReference>
<evidence type="ECO:0000313" key="3">
    <source>
        <dbReference type="Proteomes" id="UP001206067"/>
    </source>
</evidence>
<dbReference type="SUPFAM" id="SSF51735">
    <property type="entry name" value="NAD(P)-binding Rossmann-fold domains"/>
    <property type="match status" value="1"/>
</dbReference>
<comment type="caution">
    <text evidence="2">The sequence shown here is derived from an EMBL/GenBank/DDBJ whole genome shotgun (WGS) entry which is preliminary data.</text>
</comment>
<dbReference type="InterPro" id="IPR036291">
    <property type="entry name" value="NAD(P)-bd_dom_sf"/>
</dbReference>
<dbReference type="Gene3D" id="3.40.50.720">
    <property type="entry name" value="NAD(P)-binding Rossmann-like Domain"/>
    <property type="match status" value="1"/>
</dbReference>
<keyword evidence="3" id="KW-1185">Reference proteome</keyword>
<comment type="similarity">
    <text evidence="1">Belongs to the short-chain dehydrogenases/reductases (SDR) family.</text>
</comment>
<dbReference type="PANTHER" id="PTHR42760">
    <property type="entry name" value="SHORT-CHAIN DEHYDROGENASES/REDUCTASES FAMILY MEMBER"/>
    <property type="match status" value="1"/>
</dbReference>
<dbReference type="PROSITE" id="PS00061">
    <property type="entry name" value="ADH_SHORT"/>
    <property type="match status" value="1"/>
</dbReference>
<evidence type="ECO:0000256" key="1">
    <source>
        <dbReference type="ARBA" id="ARBA00006484"/>
    </source>
</evidence>
<dbReference type="PANTHER" id="PTHR42760:SF132">
    <property type="entry name" value="SHORT-CHAIN DEHYDROGENASE_REDUCTASE FAMILY PROTEIN"/>
    <property type="match status" value="1"/>
</dbReference>
<dbReference type="EMBL" id="JANKHH010000001">
    <property type="protein sequence ID" value="MCR2832445.1"/>
    <property type="molecule type" value="Genomic_DNA"/>
</dbReference>
<proteinExistence type="inferred from homology"/>
<sequence>MTDPLDFTGRRALVVGGSSGIGNGIAQAFRARGAEVHVWGTRASAEDYAEEDGSDLAGLHYTQIDVSDPAQVDAAPGFERLDICVLCQGAVEYGRAEFEREGWDRVVQVNLNSVMDCARKFRSALAAAGGSLQIVSSTAGFHATIGNPAYGASKAAAVALVRNLAAAWAGESIRVNGIAPGFVATKMTKVTTEHPKRLEDALQRIPLRRMGTPADMAGASLFLASPLAAYVLGQTIVVDGGLTLQ</sequence>